<evidence type="ECO:0000313" key="1">
    <source>
        <dbReference type="EMBL" id="GAT32774.1"/>
    </source>
</evidence>
<dbReference type="EMBL" id="BDCO01000002">
    <property type="protein sequence ID" value="GAT32774.1"/>
    <property type="molecule type" value="Genomic_DNA"/>
</dbReference>
<proteinExistence type="predicted"/>
<dbReference type="SUPFAM" id="SSF56935">
    <property type="entry name" value="Porins"/>
    <property type="match status" value="1"/>
</dbReference>
<gene>
    <name evidence="1" type="ORF">TSACC_21176</name>
</gene>
<sequence length="301" mass="32915">MKFRRGKLRRWTVAPALTLVCLLWPDVVFSQSDQRQLKDIFNLQWLASTRGRPEQVSERQAGQLSLTAATPFFMTTNPQSIPGGGSADMYFGPWVTAEWKKPLDRDTNWYLGASFADYQYIRFPELNSAFAEVSAGITTTLARSDWLSVSGYAVAACDYNMNSAFASDDWEASLSLGLTIDLDLGCGHSLYFTPDATGLQAFPERASSNSFLSLTPTAGWTWQVTNTVTVGAYWSGGINYYPTIGQSDFLQYIGANADWQATPNLSIGLSCIETLSSSTNAGSRYADLSAGITVKFAIPGL</sequence>
<evidence type="ECO:0000313" key="2">
    <source>
        <dbReference type="Proteomes" id="UP000076023"/>
    </source>
</evidence>
<dbReference type="AlphaFoldDB" id="A0A146G785"/>
<name>A0A146G785_TERSA</name>
<accession>A0A146G785</accession>
<dbReference type="STRING" id="690879.TSACC_21176"/>
<keyword evidence="2" id="KW-1185">Reference proteome</keyword>
<organism evidence="1 2">
    <name type="scientific">Terrimicrobium sacchariphilum</name>
    <dbReference type="NCBI Taxonomy" id="690879"/>
    <lineage>
        <taxon>Bacteria</taxon>
        <taxon>Pseudomonadati</taxon>
        <taxon>Verrucomicrobiota</taxon>
        <taxon>Terrimicrobiia</taxon>
        <taxon>Terrimicrobiales</taxon>
        <taxon>Terrimicrobiaceae</taxon>
        <taxon>Terrimicrobium</taxon>
    </lineage>
</organism>
<comment type="caution">
    <text evidence="1">The sequence shown here is derived from an EMBL/GenBank/DDBJ whole genome shotgun (WGS) entry which is preliminary data.</text>
</comment>
<reference evidence="2" key="1">
    <citation type="journal article" date="2017" name="Genome Announc.">
        <title>Draft Genome Sequence of Terrimicrobium sacchariphilum NM-5T, a Facultative Anaerobic Soil Bacterium of the Class Spartobacteria.</title>
        <authorList>
            <person name="Qiu Y.L."/>
            <person name="Tourlousse D.M."/>
            <person name="Matsuura N."/>
            <person name="Ohashi A."/>
            <person name="Sekiguchi Y."/>
        </authorList>
    </citation>
    <scope>NUCLEOTIDE SEQUENCE [LARGE SCALE GENOMIC DNA]</scope>
    <source>
        <strain evidence="2">NM-5</strain>
    </source>
</reference>
<dbReference type="RefSeq" id="WP_075078586.1">
    <property type="nucleotide sequence ID" value="NZ_BDCO01000002.1"/>
</dbReference>
<dbReference type="InParanoid" id="A0A146G785"/>
<protein>
    <recommendedName>
        <fullName evidence="3">MetA-pathway of phenol degradation</fullName>
    </recommendedName>
</protein>
<dbReference type="Proteomes" id="UP000076023">
    <property type="component" value="Unassembled WGS sequence"/>
</dbReference>
<evidence type="ECO:0008006" key="3">
    <source>
        <dbReference type="Google" id="ProtNLM"/>
    </source>
</evidence>